<dbReference type="CDD" id="cd02966">
    <property type="entry name" value="TlpA_like_family"/>
    <property type="match status" value="1"/>
</dbReference>
<feature type="non-terminal residue" evidence="7">
    <location>
        <position position="1"/>
    </location>
</feature>
<keyword evidence="2" id="KW-0201">Cytochrome c-type biogenesis</keyword>
<comment type="subcellular location">
    <subcellularLocation>
        <location evidence="1">Cell envelope</location>
    </subcellularLocation>
</comment>
<dbReference type="InterPro" id="IPR000866">
    <property type="entry name" value="AhpC/TSA"/>
</dbReference>
<keyword evidence="5" id="KW-0676">Redox-active center</keyword>
<gene>
    <name evidence="7" type="ORF">GSF22_03110</name>
</gene>
<dbReference type="Pfam" id="PF00578">
    <property type="entry name" value="AhpC-TSA"/>
    <property type="match status" value="1"/>
</dbReference>
<feature type="domain" description="Thioredoxin" evidence="6">
    <location>
        <begin position="1"/>
        <end position="136"/>
    </location>
</feature>
<name>A0ABS3VKF5_MICEH</name>
<evidence type="ECO:0000313" key="8">
    <source>
        <dbReference type="Proteomes" id="UP000823521"/>
    </source>
</evidence>
<dbReference type="PANTHER" id="PTHR42852">
    <property type="entry name" value="THIOL:DISULFIDE INTERCHANGE PROTEIN DSBE"/>
    <property type="match status" value="1"/>
</dbReference>
<comment type="caution">
    <text evidence="7">The sequence shown here is derived from an EMBL/GenBank/DDBJ whole genome shotgun (WGS) entry which is preliminary data.</text>
</comment>
<organism evidence="7 8">
    <name type="scientific">Micromonospora echinofusca</name>
    <dbReference type="NCBI Taxonomy" id="47858"/>
    <lineage>
        <taxon>Bacteria</taxon>
        <taxon>Bacillati</taxon>
        <taxon>Actinomycetota</taxon>
        <taxon>Actinomycetes</taxon>
        <taxon>Micromonosporales</taxon>
        <taxon>Micromonosporaceae</taxon>
        <taxon>Micromonospora</taxon>
    </lineage>
</organism>
<dbReference type="Gene3D" id="3.40.30.10">
    <property type="entry name" value="Glutaredoxin"/>
    <property type="match status" value="1"/>
</dbReference>
<keyword evidence="4" id="KW-1015">Disulfide bond</keyword>
<dbReference type="InterPro" id="IPR013766">
    <property type="entry name" value="Thioredoxin_domain"/>
</dbReference>
<evidence type="ECO:0000259" key="6">
    <source>
        <dbReference type="PROSITE" id="PS51352"/>
    </source>
</evidence>
<dbReference type="InterPro" id="IPR036249">
    <property type="entry name" value="Thioredoxin-like_sf"/>
</dbReference>
<sequence>PATLPALDLPCFTDGSTVTLAGLRGPAVVNLWASWCAPCRDELPAFQRLAERTAGTLHVVGVNSRDGREAARSVGLDLGLTFPTLADPQEQLSRQLGRNALPLTLFVDGQGRIRHLDSSGALDDATLTGLVRQHLGVVSG</sequence>
<protein>
    <submittedName>
        <fullName evidence="7">Redoxin domain-containing protein</fullName>
    </submittedName>
</protein>
<dbReference type="SUPFAM" id="SSF52833">
    <property type="entry name" value="Thioredoxin-like"/>
    <property type="match status" value="1"/>
</dbReference>
<evidence type="ECO:0000256" key="4">
    <source>
        <dbReference type="ARBA" id="ARBA00023157"/>
    </source>
</evidence>
<dbReference type="Proteomes" id="UP000823521">
    <property type="component" value="Unassembled WGS sequence"/>
</dbReference>
<dbReference type="InterPro" id="IPR017937">
    <property type="entry name" value="Thioredoxin_CS"/>
</dbReference>
<reference evidence="7 8" key="1">
    <citation type="submission" date="2019-12" db="EMBL/GenBank/DDBJ databases">
        <title>Whole genome sequencing of endophytic Actinobacterium Micromonospora sp. MPMI6T.</title>
        <authorList>
            <person name="Evv R."/>
            <person name="Podile A.R."/>
        </authorList>
    </citation>
    <scope>NUCLEOTIDE SEQUENCE [LARGE SCALE GENOMIC DNA]</scope>
    <source>
        <strain evidence="7 8">MPMI6</strain>
    </source>
</reference>
<evidence type="ECO:0000313" key="7">
    <source>
        <dbReference type="EMBL" id="MBO4205000.1"/>
    </source>
</evidence>
<keyword evidence="8" id="KW-1185">Reference proteome</keyword>
<dbReference type="RefSeq" id="WP_208811186.1">
    <property type="nucleotide sequence ID" value="NZ_WVUH01000011.1"/>
</dbReference>
<evidence type="ECO:0000256" key="5">
    <source>
        <dbReference type="ARBA" id="ARBA00023284"/>
    </source>
</evidence>
<evidence type="ECO:0000256" key="1">
    <source>
        <dbReference type="ARBA" id="ARBA00004196"/>
    </source>
</evidence>
<evidence type="ECO:0000256" key="2">
    <source>
        <dbReference type="ARBA" id="ARBA00022748"/>
    </source>
</evidence>
<dbReference type="PROSITE" id="PS51352">
    <property type="entry name" value="THIOREDOXIN_2"/>
    <property type="match status" value="1"/>
</dbReference>
<proteinExistence type="predicted"/>
<accession>A0ABS3VKF5</accession>
<keyword evidence="3" id="KW-0735">Signal-anchor</keyword>
<dbReference type="PANTHER" id="PTHR42852:SF6">
    <property type="entry name" value="THIOL:DISULFIDE INTERCHANGE PROTEIN DSBE"/>
    <property type="match status" value="1"/>
</dbReference>
<keyword evidence="3" id="KW-0812">Transmembrane</keyword>
<dbReference type="InterPro" id="IPR050553">
    <property type="entry name" value="Thioredoxin_ResA/DsbE_sf"/>
</dbReference>
<dbReference type="EMBL" id="WVUH01000011">
    <property type="protein sequence ID" value="MBO4205000.1"/>
    <property type="molecule type" value="Genomic_DNA"/>
</dbReference>
<dbReference type="PROSITE" id="PS00194">
    <property type="entry name" value="THIOREDOXIN_1"/>
    <property type="match status" value="1"/>
</dbReference>
<evidence type="ECO:0000256" key="3">
    <source>
        <dbReference type="ARBA" id="ARBA00022968"/>
    </source>
</evidence>